<comment type="caution">
    <text evidence="1">The sequence shown here is derived from an EMBL/GenBank/DDBJ whole genome shotgun (WGS) entry which is preliminary data.</text>
</comment>
<reference evidence="1 2" key="1">
    <citation type="submission" date="2023-01" db="EMBL/GenBank/DDBJ databases">
        <title>Analysis of 21 Apiospora genomes using comparative genomics revels a genus with tremendous synthesis potential of carbohydrate active enzymes and secondary metabolites.</title>
        <authorList>
            <person name="Sorensen T."/>
        </authorList>
    </citation>
    <scope>NUCLEOTIDE SEQUENCE [LARGE SCALE GENOMIC DNA]</scope>
    <source>
        <strain evidence="1 2">CBS 33761</strain>
    </source>
</reference>
<organism evidence="1 2">
    <name type="scientific">Apiospora rasikravindrae</name>
    <dbReference type="NCBI Taxonomy" id="990691"/>
    <lineage>
        <taxon>Eukaryota</taxon>
        <taxon>Fungi</taxon>
        <taxon>Dikarya</taxon>
        <taxon>Ascomycota</taxon>
        <taxon>Pezizomycotina</taxon>
        <taxon>Sordariomycetes</taxon>
        <taxon>Xylariomycetidae</taxon>
        <taxon>Amphisphaeriales</taxon>
        <taxon>Apiosporaceae</taxon>
        <taxon>Apiospora</taxon>
    </lineage>
</organism>
<keyword evidence="2" id="KW-1185">Reference proteome</keyword>
<evidence type="ECO:0000313" key="2">
    <source>
        <dbReference type="Proteomes" id="UP001444661"/>
    </source>
</evidence>
<name>A0ABR1TFM7_9PEZI</name>
<evidence type="ECO:0000313" key="1">
    <source>
        <dbReference type="EMBL" id="KAK8044463.1"/>
    </source>
</evidence>
<dbReference type="EMBL" id="JAQQWK010000003">
    <property type="protein sequence ID" value="KAK8044463.1"/>
    <property type="molecule type" value="Genomic_DNA"/>
</dbReference>
<proteinExistence type="predicted"/>
<accession>A0ABR1TFM7</accession>
<gene>
    <name evidence="1" type="ORF">PG993_004487</name>
</gene>
<protein>
    <recommendedName>
        <fullName evidence="3">Fungal-type protein kinase domain-containing protein</fullName>
    </recommendedName>
</protein>
<dbReference type="Proteomes" id="UP001444661">
    <property type="component" value="Unassembled WGS sequence"/>
</dbReference>
<sequence>MPKQQKNTMLKFQEWSKDEGLPLTSRYLFTMTRPSFSPQESDHPGTAWGKDFIEIDRSDIEEWSDFTEGNANNAFCKVLDAPIAQGSHLHEPFAALDRPAAVIFEEHLDDYFLKVVGPILSHSIECTRNLLSDASGNAMALKLRIPYTKEAVKVSVRQEDEKENLKRPNFPIYLPAKSMPGMKPSDDVIFVIGETARLLVWDPDCIKSERAYQKNGQIHLGKVAMYCKAANTCLAFTMTTEGVTMFRFFTIANEDGTERWGVQLATFPWCPEWHPLPAENEMSGAKAIWVSIMMSLDPEGRRVQRRDNLRSLDSWPRF</sequence>
<evidence type="ECO:0008006" key="3">
    <source>
        <dbReference type="Google" id="ProtNLM"/>
    </source>
</evidence>